<gene>
    <name evidence="5" type="ORF">DIABBA_LOCUS6097</name>
</gene>
<evidence type="ECO:0000313" key="6">
    <source>
        <dbReference type="Proteomes" id="UP001153709"/>
    </source>
</evidence>
<dbReference type="EMBL" id="OU898279">
    <property type="protein sequence ID" value="CAG9832637.1"/>
    <property type="molecule type" value="Genomic_DNA"/>
</dbReference>
<evidence type="ECO:0000256" key="2">
    <source>
        <dbReference type="ARBA" id="ARBA00022771"/>
    </source>
</evidence>
<keyword evidence="6" id="KW-1185">Reference proteome</keyword>
<proteinExistence type="predicted"/>
<name>A0A9N9SUW7_DIABA</name>
<sequence length="153" mass="18265">MGIKNPKIMLDDYDYRLYRKLEKRTVWLCSQYYSTDKETRCKNRIETTGRIAYVSGTIYFDVGHKNPKIIVDRNSYLMYRKLPDKTVWLCTQYHKKDRCKAKVMTRGRQAIIIGDHNHQPTYLNVKNMTSQVVSVKKANNYEECVQEWGKLKR</sequence>
<dbReference type="Gene3D" id="2.20.25.240">
    <property type="match status" value="2"/>
</dbReference>
<dbReference type="Proteomes" id="UP001153709">
    <property type="component" value="Chromosome 4"/>
</dbReference>
<keyword evidence="1" id="KW-0479">Metal-binding</keyword>
<evidence type="ECO:0000259" key="4">
    <source>
        <dbReference type="Pfam" id="PF04500"/>
    </source>
</evidence>
<feature type="domain" description="FLYWCH-type" evidence="4">
    <location>
        <begin position="65"/>
        <end position="118"/>
    </location>
</feature>
<dbReference type="AlphaFoldDB" id="A0A9N9SUW7"/>
<protein>
    <recommendedName>
        <fullName evidence="4">FLYWCH-type domain-containing protein</fullName>
    </recommendedName>
</protein>
<organism evidence="5 6">
    <name type="scientific">Diabrotica balteata</name>
    <name type="common">Banded cucumber beetle</name>
    <dbReference type="NCBI Taxonomy" id="107213"/>
    <lineage>
        <taxon>Eukaryota</taxon>
        <taxon>Metazoa</taxon>
        <taxon>Ecdysozoa</taxon>
        <taxon>Arthropoda</taxon>
        <taxon>Hexapoda</taxon>
        <taxon>Insecta</taxon>
        <taxon>Pterygota</taxon>
        <taxon>Neoptera</taxon>
        <taxon>Endopterygota</taxon>
        <taxon>Coleoptera</taxon>
        <taxon>Polyphaga</taxon>
        <taxon>Cucujiformia</taxon>
        <taxon>Chrysomeloidea</taxon>
        <taxon>Chrysomelidae</taxon>
        <taxon>Galerucinae</taxon>
        <taxon>Diabroticina</taxon>
        <taxon>Diabroticites</taxon>
        <taxon>Diabrotica</taxon>
    </lineage>
</organism>
<feature type="domain" description="FLYWCH-type" evidence="4">
    <location>
        <begin position="5"/>
        <end position="51"/>
    </location>
</feature>
<evidence type="ECO:0000256" key="1">
    <source>
        <dbReference type="ARBA" id="ARBA00022723"/>
    </source>
</evidence>
<dbReference type="InterPro" id="IPR007588">
    <property type="entry name" value="Znf_FLYWCH"/>
</dbReference>
<dbReference type="OrthoDB" id="6679857at2759"/>
<keyword evidence="2" id="KW-0863">Zinc-finger</keyword>
<accession>A0A9N9SUW7</accession>
<reference evidence="5" key="1">
    <citation type="submission" date="2022-01" db="EMBL/GenBank/DDBJ databases">
        <authorList>
            <person name="King R."/>
        </authorList>
    </citation>
    <scope>NUCLEOTIDE SEQUENCE</scope>
</reference>
<evidence type="ECO:0000313" key="5">
    <source>
        <dbReference type="EMBL" id="CAG9832637.1"/>
    </source>
</evidence>
<dbReference type="Pfam" id="PF04500">
    <property type="entry name" value="FLYWCH"/>
    <property type="match status" value="2"/>
</dbReference>
<dbReference type="GO" id="GO:0008270">
    <property type="term" value="F:zinc ion binding"/>
    <property type="evidence" value="ECO:0007669"/>
    <property type="project" value="UniProtKB-KW"/>
</dbReference>
<keyword evidence="3" id="KW-0862">Zinc</keyword>
<evidence type="ECO:0000256" key="3">
    <source>
        <dbReference type="ARBA" id="ARBA00022833"/>
    </source>
</evidence>